<dbReference type="GO" id="GO:0051539">
    <property type="term" value="F:4 iron, 4 sulfur cluster binding"/>
    <property type="evidence" value="ECO:0007669"/>
    <property type="project" value="UniProtKB-KW"/>
</dbReference>
<dbReference type="InterPro" id="IPR017896">
    <property type="entry name" value="4Fe4S_Fe-S-bd"/>
</dbReference>
<evidence type="ECO:0000256" key="4">
    <source>
        <dbReference type="ARBA" id="ARBA00023004"/>
    </source>
</evidence>
<dbReference type="Proteomes" id="UP000598271">
    <property type="component" value="Unassembled WGS sequence"/>
</dbReference>
<evidence type="ECO:0000256" key="2">
    <source>
        <dbReference type="ARBA" id="ARBA00022723"/>
    </source>
</evidence>
<dbReference type="GO" id="GO:0016020">
    <property type="term" value="C:membrane"/>
    <property type="evidence" value="ECO:0007669"/>
    <property type="project" value="InterPro"/>
</dbReference>
<evidence type="ECO:0000256" key="6">
    <source>
        <dbReference type="SAM" id="MobiDB-lite"/>
    </source>
</evidence>
<feature type="domain" description="4Fe-4S ferredoxin-type" evidence="7">
    <location>
        <begin position="118"/>
        <end position="147"/>
    </location>
</feature>
<dbReference type="PANTHER" id="PTHR10849">
    <property type="entry name" value="NADH DEHYDROGENASE UBIQUINONE IRON-SULFUR PROTEIN 8, MITOCHONDRIAL"/>
    <property type="match status" value="1"/>
</dbReference>
<evidence type="ECO:0000313" key="9">
    <source>
        <dbReference type="Proteomes" id="UP000598271"/>
    </source>
</evidence>
<feature type="compositionally biased region" description="Basic and acidic residues" evidence="6">
    <location>
        <begin position="272"/>
        <end position="281"/>
    </location>
</feature>
<feature type="compositionally biased region" description="Basic and acidic residues" evidence="6">
    <location>
        <begin position="371"/>
        <end position="388"/>
    </location>
</feature>
<feature type="compositionally biased region" description="Low complexity" evidence="6">
    <location>
        <begin position="333"/>
        <end position="345"/>
    </location>
</feature>
<evidence type="ECO:0000256" key="1">
    <source>
        <dbReference type="ARBA" id="ARBA00022485"/>
    </source>
</evidence>
<protein>
    <recommendedName>
        <fullName evidence="7">4Fe-4S ferredoxin-type domain-containing protein</fullName>
    </recommendedName>
</protein>
<sequence>MPSTYFQNIADGIRTTAKGMSLTWRHLWAARHRRRAGDVRRDDFFDQSEGMVTIQYPLETIPIPDNGRYRLHNEMDDCIVCDKCAKVCPVDCIDIEPIRATEEVGKASDGSPIRLYAAKFDIDMAKCCYCGLCTTVCPTECLTMTKTFDYSELDIRDMVYEFGNLTPAEADEKKRLLEIFQAEKEALKAAAKSTPKVESGDKPAAPRPAFRPSPQMKPKTAAPAEPEVTREEGDELEKSKVPFRPARPAPVMKRPVIPAKKEKPVSAAESVPEEKQTEPPKPKPRAPFRPTMKPPGSTAKAEVSNKEGKVEEELSKEKPKVPFRPTMKPPKAAPSSETAPSASEPAPEKPKPKVPFRPTMKPPGSTAKAEVSNKEGEIKEELSKEKPKVPFRPTMKPPKAAPSSETDPSASEPAPEKPKPKVPFRPTMKPPKPKDE</sequence>
<feature type="region of interest" description="Disordered" evidence="6">
    <location>
        <begin position="190"/>
        <end position="436"/>
    </location>
</feature>
<evidence type="ECO:0000256" key="3">
    <source>
        <dbReference type="ARBA" id="ARBA00022737"/>
    </source>
</evidence>
<keyword evidence="9" id="KW-1185">Reference proteome</keyword>
<reference evidence="8 9" key="1">
    <citation type="journal article" date="2014" name="Int. J. Syst. Evol. Microbiol.">
        <title>Complete genome sequence of Corynebacterium casei LMG S-19264T (=DSM 44701T), isolated from a smear-ripened cheese.</title>
        <authorList>
            <consortium name="US DOE Joint Genome Institute (JGI-PGF)"/>
            <person name="Walter F."/>
            <person name="Albersmeier A."/>
            <person name="Kalinowski J."/>
            <person name="Ruckert C."/>
        </authorList>
    </citation>
    <scope>NUCLEOTIDE SEQUENCE [LARGE SCALE GENOMIC DNA]</scope>
    <source>
        <strain evidence="8 9">KCTC 12866</strain>
    </source>
</reference>
<proteinExistence type="predicted"/>
<keyword evidence="5" id="KW-0411">Iron-sulfur</keyword>
<dbReference type="Pfam" id="PF12838">
    <property type="entry name" value="Fer4_7"/>
    <property type="match status" value="1"/>
</dbReference>
<dbReference type="RefSeq" id="WP_189567993.1">
    <property type="nucleotide sequence ID" value="NZ_BMXF01000006.1"/>
</dbReference>
<keyword evidence="1" id="KW-0004">4Fe-4S</keyword>
<feature type="compositionally biased region" description="Basic and acidic residues" evidence="6">
    <location>
        <begin position="303"/>
        <end position="320"/>
    </location>
</feature>
<dbReference type="GO" id="GO:0046872">
    <property type="term" value="F:metal ion binding"/>
    <property type="evidence" value="ECO:0007669"/>
    <property type="project" value="UniProtKB-KW"/>
</dbReference>
<organism evidence="8 9">
    <name type="scientific">Persicitalea jodogahamensis</name>
    <dbReference type="NCBI Taxonomy" id="402147"/>
    <lineage>
        <taxon>Bacteria</taxon>
        <taxon>Pseudomonadati</taxon>
        <taxon>Bacteroidota</taxon>
        <taxon>Cytophagia</taxon>
        <taxon>Cytophagales</taxon>
        <taxon>Spirosomataceae</taxon>
        <taxon>Persicitalea</taxon>
    </lineage>
</organism>
<keyword evidence="4" id="KW-0408">Iron</keyword>
<feature type="domain" description="4Fe-4S ferredoxin-type" evidence="7">
    <location>
        <begin position="67"/>
        <end position="98"/>
    </location>
</feature>
<feature type="compositionally biased region" description="Basic and acidic residues" evidence="6">
    <location>
        <begin position="227"/>
        <end position="240"/>
    </location>
</feature>
<accession>A0A8J3GC13</accession>
<dbReference type="GO" id="GO:0016651">
    <property type="term" value="F:oxidoreductase activity, acting on NAD(P)H"/>
    <property type="evidence" value="ECO:0007669"/>
    <property type="project" value="InterPro"/>
</dbReference>
<dbReference type="AlphaFoldDB" id="A0A8J3GC13"/>
<name>A0A8J3GC13_9BACT</name>
<comment type="caution">
    <text evidence="8">The sequence shown here is derived from an EMBL/GenBank/DDBJ whole genome shotgun (WGS) entry which is preliminary data.</text>
</comment>
<keyword evidence="3" id="KW-0677">Repeat</keyword>
<dbReference type="PROSITE" id="PS00198">
    <property type="entry name" value="4FE4S_FER_1"/>
    <property type="match status" value="1"/>
</dbReference>
<keyword evidence="2" id="KW-0479">Metal-binding</keyword>
<evidence type="ECO:0000256" key="5">
    <source>
        <dbReference type="ARBA" id="ARBA00023014"/>
    </source>
</evidence>
<dbReference type="InterPro" id="IPR017900">
    <property type="entry name" value="4Fe4S_Fe_S_CS"/>
</dbReference>
<gene>
    <name evidence="8" type="ORF">GCM10007390_46380</name>
</gene>
<dbReference type="SUPFAM" id="SSF54862">
    <property type="entry name" value="4Fe-4S ferredoxins"/>
    <property type="match status" value="1"/>
</dbReference>
<evidence type="ECO:0000259" key="7">
    <source>
        <dbReference type="PROSITE" id="PS51379"/>
    </source>
</evidence>
<dbReference type="EMBL" id="BMXF01000006">
    <property type="protein sequence ID" value="GHB85657.1"/>
    <property type="molecule type" value="Genomic_DNA"/>
</dbReference>
<dbReference type="PROSITE" id="PS51379">
    <property type="entry name" value="4FE4S_FER_2"/>
    <property type="match status" value="2"/>
</dbReference>
<evidence type="ECO:0000313" key="8">
    <source>
        <dbReference type="EMBL" id="GHB85657.1"/>
    </source>
</evidence>
<dbReference type="InterPro" id="IPR010226">
    <property type="entry name" value="NADH_quinone_OxRdtase_chainI"/>
</dbReference>
<dbReference type="Gene3D" id="3.30.70.3270">
    <property type="match status" value="1"/>
</dbReference>